<feature type="site" description="Crucial to convey clamshell closure to channel opening" evidence="17">
    <location>
        <position position="651"/>
    </location>
</feature>
<dbReference type="InterPro" id="IPR001508">
    <property type="entry name" value="Iono_Glu_rcpt_met"/>
</dbReference>
<keyword evidence="14" id="KW-0407">Ion channel</keyword>
<evidence type="ECO:0000256" key="19">
    <source>
        <dbReference type="SAM" id="Phobius"/>
    </source>
</evidence>
<dbReference type="SUPFAM" id="SSF53822">
    <property type="entry name" value="Periplasmic binding protein-like I"/>
    <property type="match status" value="1"/>
</dbReference>
<sequence length="918" mass="104802">MVSNFILLVLNLACVYVDARERIPLGVLTDESNGQTLIPLATSVYANNLIHPSNDYKLNYLILSDDSFEATKKVCNVTESNKGVTAMISTITSERANILESLCAKLEIPHVQLVWDAEPTTSPLTSINFYPEVNLFAEGLAAIVKSLQWSSFVILYEDDISLYRLKYVLKLETYNSEKKWNTIKLKELGPGPDYRGVLKDIKHIPETNIILDCRTEKIYEILEQAQGVRMLEIFHSYFLTSLDAHTVNLSALNYRANITTVRIFQPENTEVKQALRNWELTERNIFKTEVQYDPYEIMTSTVLMHDAVDHLLSTINELYVTEAIKSIPLRCNETKVFDGGFRIMSYMKIKPVERALTGPIQFSKNGTRIDFNIYLLKGTGNTTLNRWRAQDQNLISNRTQQEFEKDIEDMLKDEELVIASRIVVPYLSYKEGYQNKHGNDRYEGYAMDLIHAISKIVGFKYVFELVADNELGTYNRILGQWNGLMGEITEHRAHLAISNLAMTSQRQQVVDFSSPFMNLGIGLLIQKAVVKDIPFFSFLDPFTQDVWAYTATLLLALSVIFFLAYRMAPSEWINPHPCDQNPDELEIEWTFKNCVWLILGSLLQQGCDILPRSLSTRVSLSLWWFFSMIMYNSYTANLAAFLTTEKSGIAVRNVEELAKQTQIKYGCIEYGDTYEFFKNSDYTTYRKMWNNMIASNNPSVFVKNDAEGVKRVMTTKDSLYAYLTESTIIDYEVKTNCELKSVGNWLNTISYAIAMPMNAGYLGIINSAILNLSESGELDKLKEKWWQKMRKEHICQEERITGEDKSLKINRVAGVFLVTGIGIAVGHVIATLEFLWNVKTVAIDEKMSYLEALKHEIKFVVNFKLNKKRTKHKVSPGASSEALGRNVIMDRSKSLLHGSGSIYNVNRINISNDSNEIN</sequence>
<evidence type="ECO:0000256" key="4">
    <source>
        <dbReference type="ARBA" id="ARBA00022692"/>
    </source>
</evidence>
<feature type="binding site" evidence="16">
    <location>
        <position position="506"/>
    </location>
    <ligand>
        <name>L-glutamate</name>
        <dbReference type="ChEBI" id="CHEBI:29985"/>
    </ligand>
</feature>
<keyword evidence="5 20" id="KW-0732">Signal</keyword>
<evidence type="ECO:0000256" key="5">
    <source>
        <dbReference type="ARBA" id="ARBA00022729"/>
    </source>
</evidence>
<evidence type="ECO:0000256" key="12">
    <source>
        <dbReference type="ARBA" id="ARBA00023257"/>
    </source>
</evidence>
<feature type="transmembrane region" description="Helical" evidence="19">
    <location>
        <begin position="815"/>
        <end position="836"/>
    </location>
</feature>
<dbReference type="FunFam" id="3.40.190.10:FF:000060">
    <property type="entry name" value="Glutamate receptor ionotropic, kainate 1"/>
    <property type="match status" value="1"/>
</dbReference>
<comment type="similarity">
    <text evidence="1">Belongs to the glutamate-gated ion channel (TC 1.A.10.1) family.</text>
</comment>
<dbReference type="AlphaFoldDB" id="A0ABD2MST5"/>
<evidence type="ECO:0000259" key="22">
    <source>
        <dbReference type="SMART" id="SM00918"/>
    </source>
</evidence>
<dbReference type="SMART" id="SM00079">
    <property type="entry name" value="PBPe"/>
    <property type="match status" value="1"/>
</dbReference>
<dbReference type="SUPFAM" id="SSF53850">
    <property type="entry name" value="Periplasmic binding protein-like II"/>
    <property type="match status" value="1"/>
</dbReference>
<evidence type="ECO:0000259" key="21">
    <source>
        <dbReference type="SMART" id="SM00079"/>
    </source>
</evidence>
<reference evidence="23 24" key="1">
    <citation type="journal article" date="2021" name="BMC Biol.">
        <title>Horizontally acquired antibacterial genes associated with adaptive radiation of ladybird beetles.</title>
        <authorList>
            <person name="Li H.S."/>
            <person name="Tang X.F."/>
            <person name="Huang Y.H."/>
            <person name="Xu Z.Y."/>
            <person name="Chen M.L."/>
            <person name="Du X.Y."/>
            <person name="Qiu B.Y."/>
            <person name="Chen P.T."/>
            <person name="Zhang W."/>
            <person name="Slipinski A."/>
            <person name="Escalona H.E."/>
            <person name="Waterhouse R.M."/>
            <person name="Zwick A."/>
            <person name="Pang H."/>
        </authorList>
    </citation>
    <scope>NUCLEOTIDE SEQUENCE [LARGE SCALE GENOMIC DNA]</scope>
    <source>
        <strain evidence="23">SYSU2018</strain>
    </source>
</reference>
<evidence type="ECO:0000256" key="6">
    <source>
        <dbReference type="ARBA" id="ARBA00022989"/>
    </source>
</evidence>
<keyword evidence="12" id="KW-0628">Postsynaptic cell membrane</keyword>
<dbReference type="InterPro" id="IPR028082">
    <property type="entry name" value="Peripla_BP_I"/>
</dbReference>
<keyword evidence="10" id="KW-0675">Receptor</keyword>
<evidence type="ECO:0000256" key="8">
    <source>
        <dbReference type="ARBA" id="ARBA00023065"/>
    </source>
</evidence>
<feature type="signal peptide" evidence="20">
    <location>
        <begin position="1"/>
        <end position="19"/>
    </location>
</feature>
<proteinExistence type="inferred from homology"/>
<comment type="subcellular location">
    <subcellularLocation>
        <location evidence="15">Postsynaptic cell membrane</location>
        <topology evidence="15">Multi-pass membrane protein</topology>
    </subcellularLocation>
</comment>
<feature type="disulfide bond" evidence="18">
    <location>
        <begin position="737"/>
        <end position="795"/>
    </location>
</feature>
<keyword evidence="6 19" id="KW-1133">Transmembrane helix</keyword>
<evidence type="ECO:0000256" key="17">
    <source>
        <dbReference type="PIRSR" id="PIRSR601508-2"/>
    </source>
</evidence>
<dbReference type="InterPro" id="IPR001320">
    <property type="entry name" value="Iontro_rcpt_C"/>
</dbReference>
<dbReference type="Gene3D" id="3.40.190.10">
    <property type="entry name" value="Periplasmic binding protein-like II"/>
    <property type="match status" value="1"/>
</dbReference>
<protein>
    <submittedName>
        <fullName evidence="23">Uncharacterized protein</fullName>
    </submittedName>
</protein>
<keyword evidence="4 19" id="KW-0812">Transmembrane</keyword>
<dbReference type="GO" id="GO:0045211">
    <property type="term" value="C:postsynaptic membrane"/>
    <property type="evidence" value="ECO:0007669"/>
    <property type="project" value="UniProtKB-SubCell"/>
</dbReference>
<dbReference type="InterPro" id="IPR019594">
    <property type="entry name" value="Glu/Gly-bd"/>
</dbReference>
<dbReference type="Pfam" id="PF10613">
    <property type="entry name" value="Lig_chan-Glu_bd"/>
    <property type="match status" value="1"/>
</dbReference>
<keyword evidence="8" id="KW-0406">Ion transport</keyword>
<dbReference type="Pfam" id="PF01094">
    <property type="entry name" value="ANF_receptor"/>
    <property type="match status" value="1"/>
</dbReference>
<dbReference type="Proteomes" id="UP001516400">
    <property type="component" value="Unassembled WGS sequence"/>
</dbReference>
<feature type="binding site" evidence="16">
    <location>
        <position position="673"/>
    </location>
    <ligand>
        <name>L-glutamate</name>
        <dbReference type="ChEBI" id="CHEBI:29985"/>
    </ligand>
</feature>
<dbReference type="InterPro" id="IPR001828">
    <property type="entry name" value="ANF_lig-bd_rcpt"/>
</dbReference>
<keyword evidence="2" id="KW-0813">Transport</keyword>
<feature type="domain" description="Ionotropic glutamate receptor L-glutamate and glycine-binding" evidence="22">
    <location>
        <begin position="425"/>
        <end position="490"/>
    </location>
</feature>
<evidence type="ECO:0000256" key="20">
    <source>
        <dbReference type="SAM" id="SignalP"/>
    </source>
</evidence>
<evidence type="ECO:0000313" key="24">
    <source>
        <dbReference type="Proteomes" id="UP001516400"/>
    </source>
</evidence>
<organism evidence="23 24">
    <name type="scientific">Cryptolaemus montrouzieri</name>
    <dbReference type="NCBI Taxonomy" id="559131"/>
    <lineage>
        <taxon>Eukaryota</taxon>
        <taxon>Metazoa</taxon>
        <taxon>Ecdysozoa</taxon>
        <taxon>Arthropoda</taxon>
        <taxon>Hexapoda</taxon>
        <taxon>Insecta</taxon>
        <taxon>Pterygota</taxon>
        <taxon>Neoptera</taxon>
        <taxon>Endopterygota</taxon>
        <taxon>Coleoptera</taxon>
        <taxon>Polyphaga</taxon>
        <taxon>Cucujiformia</taxon>
        <taxon>Coccinelloidea</taxon>
        <taxon>Coccinellidae</taxon>
        <taxon>Scymninae</taxon>
        <taxon>Scymnini</taxon>
        <taxon>Cryptolaemus</taxon>
    </lineage>
</organism>
<evidence type="ECO:0000256" key="10">
    <source>
        <dbReference type="ARBA" id="ARBA00023170"/>
    </source>
</evidence>
<dbReference type="FunFam" id="1.10.287.70:FF:000010">
    <property type="entry name" value="Putative glutamate receptor ionotropic kainate 1"/>
    <property type="match status" value="1"/>
</dbReference>
<evidence type="ECO:0000256" key="13">
    <source>
        <dbReference type="ARBA" id="ARBA00023286"/>
    </source>
</evidence>
<keyword evidence="3" id="KW-1003">Cell membrane</keyword>
<feature type="chain" id="PRO_5044834842" evidence="20">
    <location>
        <begin position="20"/>
        <end position="918"/>
    </location>
</feature>
<evidence type="ECO:0000256" key="14">
    <source>
        <dbReference type="ARBA" id="ARBA00023303"/>
    </source>
</evidence>
<dbReference type="PRINTS" id="PR00177">
    <property type="entry name" value="NMDARECEPTOR"/>
</dbReference>
<evidence type="ECO:0000256" key="2">
    <source>
        <dbReference type="ARBA" id="ARBA00022448"/>
    </source>
</evidence>
<dbReference type="InterPro" id="IPR015683">
    <property type="entry name" value="Ionotropic_Glu_rcpt"/>
</dbReference>
<dbReference type="SMART" id="SM00918">
    <property type="entry name" value="Lig_chan-Glu_bd"/>
    <property type="match status" value="1"/>
</dbReference>
<keyword evidence="18" id="KW-1015">Disulfide bond</keyword>
<feature type="transmembrane region" description="Helical" evidence="19">
    <location>
        <begin position="546"/>
        <end position="565"/>
    </location>
</feature>
<feature type="domain" description="Ionotropic glutamate receptor C-terminal" evidence="21">
    <location>
        <begin position="415"/>
        <end position="788"/>
    </location>
</feature>
<name>A0ABD2MST5_9CUCU</name>
<dbReference type="EMBL" id="JABFTP020000021">
    <property type="protein sequence ID" value="KAL3269194.1"/>
    <property type="molecule type" value="Genomic_DNA"/>
</dbReference>
<dbReference type="Pfam" id="PF00060">
    <property type="entry name" value="Lig_chan"/>
    <property type="match status" value="1"/>
</dbReference>
<evidence type="ECO:0000256" key="1">
    <source>
        <dbReference type="ARBA" id="ARBA00008685"/>
    </source>
</evidence>
<evidence type="ECO:0000313" key="23">
    <source>
        <dbReference type="EMBL" id="KAL3269194.1"/>
    </source>
</evidence>
<feature type="site" description="Interaction with the cone snail toxin Con-ikot-ikot" evidence="17">
    <location>
        <position position="678"/>
    </location>
</feature>
<accession>A0ABD2MST5</accession>
<dbReference type="FunFam" id="3.40.190.10:FF:000178">
    <property type="entry name" value="Glutamate receptor subunit"/>
    <property type="match status" value="1"/>
</dbReference>
<comment type="caution">
    <text evidence="23">The sequence shown here is derived from an EMBL/GenBank/DDBJ whole genome shotgun (WGS) entry which is preliminary data.</text>
</comment>
<keyword evidence="7" id="KW-0770">Synapse</keyword>
<dbReference type="Gene3D" id="3.40.50.2300">
    <property type="match status" value="2"/>
</dbReference>
<evidence type="ECO:0000256" key="7">
    <source>
        <dbReference type="ARBA" id="ARBA00023018"/>
    </source>
</evidence>
<keyword evidence="24" id="KW-1185">Reference proteome</keyword>
<evidence type="ECO:0000256" key="18">
    <source>
        <dbReference type="PIRSR" id="PIRSR601508-3"/>
    </source>
</evidence>
<evidence type="ECO:0000256" key="15">
    <source>
        <dbReference type="ARBA" id="ARBA00034104"/>
    </source>
</evidence>
<evidence type="ECO:0000256" key="3">
    <source>
        <dbReference type="ARBA" id="ARBA00022475"/>
    </source>
</evidence>
<evidence type="ECO:0000256" key="11">
    <source>
        <dbReference type="ARBA" id="ARBA00023180"/>
    </source>
</evidence>
<dbReference type="Gene3D" id="1.10.287.70">
    <property type="match status" value="1"/>
</dbReference>
<evidence type="ECO:0000256" key="16">
    <source>
        <dbReference type="PIRSR" id="PIRSR601508-1"/>
    </source>
</evidence>
<evidence type="ECO:0000256" key="9">
    <source>
        <dbReference type="ARBA" id="ARBA00023136"/>
    </source>
</evidence>
<keyword evidence="13" id="KW-1071">Ligand-gated ion channel</keyword>
<keyword evidence="9 19" id="KW-0472">Membrane</keyword>
<keyword evidence="11" id="KW-0325">Glycoprotein</keyword>
<feature type="binding site" evidence="16">
    <location>
        <position position="725"/>
    </location>
    <ligand>
        <name>L-glutamate</name>
        <dbReference type="ChEBI" id="CHEBI:29985"/>
    </ligand>
</feature>
<dbReference type="GO" id="GO:0034220">
    <property type="term" value="P:monoatomic ion transmembrane transport"/>
    <property type="evidence" value="ECO:0007669"/>
    <property type="project" value="UniProtKB-KW"/>
</dbReference>
<gene>
    <name evidence="23" type="ORF">HHI36_008277</name>
</gene>
<dbReference type="PANTHER" id="PTHR18966">
    <property type="entry name" value="IONOTROPIC GLUTAMATE RECEPTOR"/>
    <property type="match status" value="1"/>
</dbReference>